<dbReference type="SUPFAM" id="SSF63829">
    <property type="entry name" value="Calcium-dependent phosphotriesterase"/>
    <property type="match status" value="1"/>
</dbReference>
<dbReference type="OrthoDB" id="9775406at2"/>
<keyword evidence="1" id="KW-0732">Signal</keyword>
<organism evidence="2 3">
    <name type="scientific">Pyruvatibacter mobilis</name>
    <dbReference type="NCBI Taxonomy" id="1712261"/>
    <lineage>
        <taxon>Bacteria</taxon>
        <taxon>Pseudomonadati</taxon>
        <taxon>Pseudomonadota</taxon>
        <taxon>Alphaproteobacteria</taxon>
        <taxon>Hyphomicrobiales</taxon>
        <taxon>Parvibaculaceae</taxon>
        <taxon>Pyruvatibacter</taxon>
    </lineage>
</organism>
<keyword evidence="3" id="KW-1185">Reference proteome</keyword>
<name>A0A845QF42_9HYPH</name>
<feature type="chain" id="PRO_5032779137" evidence="1">
    <location>
        <begin position="35"/>
        <end position="389"/>
    </location>
</feature>
<dbReference type="GeneID" id="300654340"/>
<dbReference type="EMBL" id="WXYQ01000012">
    <property type="protein sequence ID" value="NBG96816.1"/>
    <property type="molecule type" value="Genomic_DNA"/>
</dbReference>
<evidence type="ECO:0000313" key="2">
    <source>
        <dbReference type="EMBL" id="NBG96816.1"/>
    </source>
</evidence>
<dbReference type="InterPro" id="IPR011042">
    <property type="entry name" value="6-blade_b-propeller_TolB-like"/>
</dbReference>
<comment type="caution">
    <text evidence="2">The sequence shown here is derived from an EMBL/GenBank/DDBJ whole genome shotgun (WGS) entry which is preliminary data.</text>
</comment>
<feature type="signal peptide" evidence="1">
    <location>
        <begin position="1"/>
        <end position="34"/>
    </location>
</feature>
<dbReference type="PANTHER" id="PTHR11799">
    <property type="entry name" value="PARAOXONASE"/>
    <property type="match status" value="1"/>
</dbReference>
<dbReference type="AlphaFoldDB" id="A0A845QF42"/>
<dbReference type="InterPro" id="IPR051288">
    <property type="entry name" value="Serum_paraoxonase/arylesterase"/>
</dbReference>
<dbReference type="Proteomes" id="UP000470384">
    <property type="component" value="Unassembled WGS sequence"/>
</dbReference>
<dbReference type="RefSeq" id="WP_160588833.1">
    <property type="nucleotide sequence ID" value="NZ_BMHN01000001.1"/>
</dbReference>
<sequence>MTISYAAAISGPVARSLKALVLAAGLSLVPSAYAASANTNPAYQCHRVAVLAPDGTPISGIEDLAVDQRRQRLILSAYDRFAVQDALRHGEDPPQGNLYVTDIASLVKGTPDEIEARVLVTRGMEDVILHPHGIGLYDDGEIQRLAVVNRLADRHDHSAADLLLLEFMGDGLVLAGRARGDAYCRANDVTLIGPDTAIFTFDQTQCGAWGVWLERIVQPRRSGLRLTRFRQDGQVETKTLVSDAAFANGVALDKTTDTLLMTASRDGEIRHYPLEDLLSGDTDFAAVEVDGGPDNISVTGQGDVSLAAHPVPFDLFLYMNGLGELPGSRVLLRRAGQDNFVMIDPDAEELPGAATSAVFLGERVVVSSAWDEGLGLCVPTGPQADGDRK</sequence>
<evidence type="ECO:0000256" key="1">
    <source>
        <dbReference type="SAM" id="SignalP"/>
    </source>
</evidence>
<gene>
    <name evidence="2" type="ORF">GTQ45_13845</name>
</gene>
<evidence type="ECO:0000313" key="3">
    <source>
        <dbReference type="Proteomes" id="UP000470384"/>
    </source>
</evidence>
<proteinExistence type="predicted"/>
<accession>A0A845QF42</accession>
<reference evidence="2 3" key="1">
    <citation type="journal article" date="2016" name="Int. J. Syst. Evol. Microbiol.">
        <title>Pyruvatibacter mobilis gen. nov., sp. nov., a marine bacterium from the culture broth of Picochlorum sp. 122.</title>
        <authorList>
            <person name="Wang G."/>
            <person name="Tang M."/>
            <person name="Wu H."/>
            <person name="Dai S."/>
            <person name="Li T."/>
            <person name="Chen C."/>
            <person name="He H."/>
            <person name="Fan J."/>
            <person name="Xiang W."/>
            <person name="Li X."/>
        </authorList>
    </citation>
    <scope>NUCLEOTIDE SEQUENCE [LARGE SCALE GENOMIC DNA]</scope>
    <source>
        <strain evidence="2 3">GYP-11</strain>
    </source>
</reference>
<protein>
    <submittedName>
        <fullName evidence="2">Uncharacterized protein</fullName>
    </submittedName>
</protein>
<dbReference type="PANTHER" id="PTHR11799:SF12">
    <property type="entry name" value="PARAOXONASE-RELATED"/>
    <property type="match status" value="1"/>
</dbReference>
<dbReference type="Gene3D" id="2.120.10.30">
    <property type="entry name" value="TolB, C-terminal domain"/>
    <property type="match status" value="1"/>
</dbReference>